<evidence type="ECO:0000256" key="2">
    <source>
        <dbReference type="ARBA" id="ARBA00001946"/>
    </source>
</evidence>
<reference evidence="16" key="1">
    <citation type="journal article" date="2014" name="Int. J. Syst. Evol. Microbiol.">
        <title>Complete genome of a new Firmicutes species belonging to the dominant human colonic microbiota ('Ruminococcus bicirculans') reveals two chromosomes and a selective capacity to utilize plant glucans.</title>
        <authorList>
            <consortium name="NISC Comparative Sequencing Program"/>
            <person name="Wegmann U."/>
            <person name="Louis P."/>
            <person name="Goesmann A."/>
            <person name="Henrissat B."/>
            <person name="Duncan S.H."/>
            <person name="Flint H.J."/>
        </authorList>
    </citation>
    <scope>NUCLEOTIDE SEQUENCE</scope>
    <source>
        <strain evidence="16">VKM B-1499</strain>
    </source>
</reference>
<keyword evidence="11" id="KW-0479">Metal-binding</keyword>
<evidence type="ECO:0000313" key="16">
    <source>
        <dbReference type="EMBL" id="GLK49832.1"/>
    </source>
</evidence>
<dbReference type="Pfam" id="PF05524">
    <property type="entry name" value="PEP-utilisers_N"/>
    <property type="match status" value="1"/>
</dbReference>
<reference evidence="16" key="2">
    <citation type="submission" date="2023-01" db="EMBL/GenBank/DDBJ databases">
        <authorList>
            <person name="Sun Q."/>
            <person name="Evtushenko L."/>
        </authorList>
    </citation>
    <scope>NUCLEOTIDE SEQUENCE</scope>
    <source>
        <strain evidence="16">VKM B-1499</strain>
    </source>
</reference>
<dbReference type="NCBIfam" id="TIGR01417">
    <property type="entry name" value="PTS_I_fam"/>
    <property type="match status" value="1"/>
</dbReference>
<dbReference type="RefSeq" id="WP_271166011.1">
    <property type="nucleotide sequence ID" value="NZ_BSFD01000011.1"/>
</dbReference>
<evidence type="ECO:0000256" key="3">
    <source>
        <dbReference type="ARBA" id="ARBA00004496"/>
    </source>
</evidence>
<dbReference type="Gene3D" id="1.10.274.10">
    <property type="entry name" value="PtsI, HPr-binding domain"/>
    <property type="match status" value="1"/>
</dbReference>
<dbReference type="EMBL" id="BSFD01000011">
    <property type="protein sequence ID" value="GLK49832.1"/>
    <property type="molecule type" value="Genomic_DNA"/>
</dbReference>
<protein>
    <recommendedName>
        <fullName evidence="5">phosphoenolpyruvate--protein phosphotransferase</fullName>
        <ecNumber evidence="5">2.7.3.9</ecNumber>
    </recommendedName>
</protein>
<dbReference type="Gene3D" id="3.30.1340.10">
    <property type="entry name" value="HPr-like"/>
    <property type="match status" value="1"/>
</dbReference>
<dbReference type="PROSITE" id="PS51350">
    <property type="entry name" value="PTS_HPR_DOM"/>
    <property type="match status" value="1"/>
</dbReference>
<dbReference type="PRINTS" id="PR01736">
    <property type="entry name" value="PHPHTRNFRASE"/>
</dbReference>
<dbReference type="Pfam" id="PF00391">
    <property type="entry name" value="PEP-utilizers"/>
    <property type="match status" value="1"/>
</dbReference>
<evidence type="ECO:0000256" key="8">
    <source>
        <dbReference type="ARBA" id="ARBA00022597"/>
    </source>
</evidence>
<comment type="catalytic activity">
    <reaction evidence="1">
        <text>L-histidyl-[protein] + phosphoenolpyruvate = N(pros)-phospho-L-histidyl-[protein] + pyruvate</text>
        <dbReference type="Rhea" id="RHEA:23880"/>
        <dbReference type="Rhea" id="RHEA-COMP:9745"/>
        <dbReference type="Rhea" id="RHEA-COMP:9746"/>
        <dbReference type="ChEBI" id="CHEBI:15361"/>
        <dbReference type="ChEBI" id="CHEBI:29979"/>
        <dbReference type="ChEBI" id="CHEBI:58702"/>
        <dbReference type="ChEBI" id="CHEBI:64837"/>
        <dbReference type="EC" id="2.7.3.9"/>
    </reaction>
</comment>
<dbReference type="PROSITE" id="PS00371">
    <property type="entry name" value="PTS_EIIA_TYPE_1_HIS"/>
    <property type="match status" value="1"/>
</dbReference>
<keyword evidence="8" id="KW-0762">Sugar transport</keyword>
<evidence type="ECO:0000259" key="15">
    <source>
        <dbReference type="PROSITE" id="PS51350"/>
    </source>
</evidence>
<evidence type="ECO:0000256" key="4">
    <source>
        <dbReference type="ARBA" id="ARBA00007837"/>
    </source>
</evidence>
<evidence type="ECO:0000256" key="13">
    <source>
        <dbReference type="ARBA" id="ARBA00022842"/>
    </source>
</evidence>
<dbReference type="PROSITE" id="PS51093">
    <property type="entry name" value="PTS_EIIA_TYPE_1"/>
    <property type="match status" value="1"/>
</dbReference>
<comment type="cofactor">
    <cofactor evidence="2">
        <name>Mg(2+)</name>
        <dbReference type="ChEBI" id="CHEBI:18420"/>
    </cofactor>
</comment>
<dbReference type="SUPFAM" id="SSF51621">
    <property type="entry name" value="Phosphoenolpyruvate/pyruvate domain"/>
    <property type="match status" value="1"/>
</dbReference>
<dbReference type="InterPro" id="IPR035895">
    <property type="entry name" value="HPr-like_sf"/>
</dbReference>
<keyword evidence="12" id="KW-0418">Kinase</keyword>
<keyword evidence="6" id="KW-0813">Transport</keyword>
<dbReference type="InterPro" id="IPR008279">
    <property type="entry name" value="PEP-util_enz_mobile_dom"/>
</dbReference>
<evidence type="ECO:0000256" key="11">
    <source>
        <dbReference type="ARBA" id="ARBA00022723"/>
    </source>
</evidence>
<comment type="subcellular location">
    <subcellularLocation>
        <location evidence="3">Cytoplasm</location>
    </subcellularLocation>
</comment>
<keyword evidence="9" id="KW-0808">Transferase</keyword>
<dbReference type="InterPro" id="IPR008731">
    <property type="entry name" value="PTS_EIN"/>
</dbReference>
<evidence type="ECO:0000256" key="12">
    <source>
        <dbReference type="ARBA" id="ARBA00022777"/>
    </source>
</evidence>
<dbReference type="Pfam" id="PF00358">
    <property type="entry name" value="PTS_EIIA_1"/>
    <property type="match status" value="1"/>
</dbReference>
<evidence type="ECO:0000256" key="6">
    <source>
        <dbReference type="ARBA" id="ARBA00022448"/>
    </source>
</evidence>
<dbReference type="PANTHER" id="PTHR46244">
    <property type="entry name" value="PHOSPHOENOLPYRUVATE-PROTEIN PHOSPHOTRANSFERASE"/>
    <property type="match status" value="1"/>
</dbReference>
<dbReference type="CDD" id="cd00367">
    <property type="entry name" value="PTS-HPr_like"/>
    <property type="match status" value="1"/>
</dbReference>
<dbReference type="SUPFAM" id="SSF55594">
    <property type="entry name" value="HPr-like"/>
    <property type="match status" value="1"/>
</dbReference>
<dbReference type="Gene3D" id="3.50.30.10">
    <property type="entry name" value="Phosphohistidine domain"/>
    <property type="match status" value="1"/>
</dbReference>
<organism evidence="16 17">
    <name type="scientific">Brevundimonas intermedia</name>
    <dbReference type="NCBI Taxonomy" id="74315"/>
    <lineage>
        <taxon>Bacteria</taxon>
        <taxon>Pseudomonadati</taxon>
        <taxon>Pseudomonadota</taxon>
        <taxon>Alphaproteobacteria</taxon>
        <taxon>Caulobacterales</taxon>
        <taxon>Caulobacteraceae</taxon>
        <taxon>Brevundimonas</taxon>
    </lineage>
</organism>
<evidence type="ECO:0000313" key="17">
    <source>
        <dbReference type="Proteomes" id="UP001143509"/>
    </source>
</evidence>
<keyword evidence="13" id="KW-0460">Magnesium</keyword>
<dbReference type="InterPro" id="IPR050499">
    <property type="entry name" value="PEP-utilizing_PTS_enzyme"/>
</dbReference>
<proteinExistence type="inferred from homology"/>
<dbReference type="Gene3D" id="3.20.20.60">
    <property type="entry name" value="Phosphoenolpyruvate-binding domains"/>
    <property type="match status" value="1"/>
</dbReference>
<dbReference type="InterPro" id="IPR015813">
    <property type="entry name" value="Pyrv/PenolPyrv_kinase-like_dom"/>
</dbReference>
<dbReference type="Pfam" id="PF02896">
    <property type="entry name" value="PEP-utilizers_C"/>
    <property type="match status" value="1"/>
</dbReference>
<evidence type="ECO:0000259" key="14">
    <source>
        <dbReference type="PROSITE" id="PS51093"/>
    </source>
</evidence>
<dbReference type="InterPro" id="IPR023151">
    <property type="entry name" value="PEP_util_CS"/>
</dbReference>
<gene>
    <name evidence="16" type="ORF">GCM10017620_28060</name>
</gene>
<sequence length="838" mass="85447">MANIIITAPIQGWLTPMAAVPDPVFASGVLGDGVAIDPTGDRVLAPCDGVITSLQSAGHAIAILTDEGVEVLIHVGVDTVALGGRAFTASVAVGDRVVRNDLLITLDLDDIVQNASAAVTPVIITSAERFSISSRAAEGLVAAGAPILTLSEETSTDAAAISPDPSTSPDRAQLSVHVAMMHGIHARPAARLREATVDLEAEVALVHGERRAALTSPIAVMALGVRHGDTIVVSATGRDAERAVALVAGLIEDGMGERGEPLHPAPSVVAPVPPRTIPDDGRLVGVSAAPGRVIGVAHRLQVAEIVFTETATDPAAEHAALDAALDAVGVRLAQAKIGANADEQAILTAHAAILTDPSLVEAAVSVIKTGGSACAGWRAAIREQAAALRAGGDARMAERADDLLDLERRVLHQLTGTAETAGAPLPPDAVVVARDLLPSDVVDLARRGAVALCVEGGGPTSHAAILAATAGLPMVVALGSVLDSVTDGVCLIVNGDEGVVEPAPDDARLTQARAQIESERQRIAAARAARDVPCRTRDGVRIEAFANCGSVEDARAAVEAGAEGCGLLRTEFLFLERDTQPTVSEQTAAYQAIADTLSPRPLIIRLLDIGGDKPAPYLPIAAEENPALGLRGIRVGLAHPEVLEAQLRAILTVDSAGPLHIMAPMIASLDELRQVRAVLDRLTAELPVTSAVSLGVMVETPAAAITADLLAAEADFLSIGTNDLTQYALAMDRGNPAVAAGVDGLHPAVLRLIAEACRGAARHQTPVGVCGGLASDSLAVPLLIGLGVTELSAAPARVTAIKALVSGLDAAACRAHAAAALNCATAAEVRALARKFAA</sequence>
<dbReference type="InterPro" id="IPR011055">
    <property type="entry name" value="Dup_hybrid_motif"/>
</dbReference>
<keyword evidence="7" id="KW-0963">Cytoplasm</keyword>
<dbReference type="Proteomes" id="UP001143509">
    <property type="component" value="Unassembled WGS sequence"/>
</dbReference>
<comment type="similarity">
    <text evidence="4">Belongs to the PEP-utilizing enzyme family.</text>
</comment>
<dbReference type="InterPro" id="IPR000032">
    <property type="entry name" value="HPr-like"/>
</dbReference>
<dbReference type="PROSITE" id="PS00369">
    <property type="entry name" value="PTS_HPR_HIS"/>
    <property type="match status" value="1"/>
</dbReference>
<dbReference type="InterPro" id="IPR001127">
    <property type="entry name" value="PTS_EIIA_1_perm"/>
</dbReference>
<name>A0ABQ5TBP4_9CAUL</name>
<dbReference type="InterPro" id="IPR006318">
    <property type="entry name" value="PTS_EI-like"/>
</dbReference>
<dbReference type="InterPro" id="IPR036637">
    <property type="entry name" value="Phosphohistidine_dom_sf"/>
</dbReference>
<evidence type="ECO:0000256" key="7">
    <source>
        <dbReference type="ARBA" id="ARBA00022490"/>
    </source>
</evidence>
<dbReference type="EC" id="2.7.3.9" evidence="5"/>
<keyword evidence="10" id="KW-0598">Phosphotransferase system</keyword>
<dbReference type="SUPFAM" id="SSF52009">
    <property type="entry name" value="Phosphohistidine domain"/>
    <property type="match status" value="1"/>
</dbReference>
<accession>A0ABQ5TBP4</accession>
<evidence type="ECO:0000256" key="5">
    <source>
        <dbReference type="ARBA" id="ARBA00012232"/>
    </source>
</evidence>
<dbReference type="PROSITE" id="PS00742">
    <property type="entry name" value="PEP_ENZYMES_2"/>
    <property type="match status" value="1"/>
</dbReference>
<feature type="domain" description="HPr" evidence="15">
    <location>
        <begin position="171"/>
        <end position="258"/>
    </location>
</feature>
<dbReference type="NCBIfam" id="TIGR00830">
    <property type="entry name" value="PTBA"/>
    <property type="match status" value="1"/>
</dbReference>
<dbReference type="Gene3D" id="2.70.70.10">
    <property type="entry name" value="Glucose Permease (Domain IIA)"/>
    <property type="match status" value="1"/>
</dbReference>
<dbReference type="PANTHER" id="PTHR46244:SF6">
    <property type="entry name" value="PHOSPHOENOLPYRUVATE-PROTEIN PHOSPHOTRANSFERASE"/>
    <property type="match status" value="1"/>
</dbReference>
<dbReference type="SUPFAM" id="SSF51261">
    <property type="entry name" value="Duplicated hybrid motif"/>
    <property type="match status" value="1"/>
</dbReference>
<dbReference type="InterPro" id="IPR001020">
    <property type="entry name" value="PTS_HPr_His_P_site"/>
</dbReference>
<evidence type="ECO:0000256" key="9">
    <source>
        <dbReference type="ARBA" id="ARBA00022679"/>
    </source>
</evidence>
<dbReference type="SUPFAM" id="SSF47831">
    <property type="entry name" value="Enzyme I of the PEP:sugar phosphotransferase system HPr-binding (sub)domain"/>
    <property type="match status" value="1"/>
</dbReference>
<evidence type="ECO:0000256" key="1">
    <source>
        <dbReference type="ARBA" id="ARBA00000683"/>
    </source>
</evidence>
<dbReference type="InterPro" id="IPR000121">
    <property type="entry name" value="PEP_util_C"/>
</dbReference>
<keyword evidence="17" id="KW-1185">Reference proteome</keyword>
<dbReference type="PRINTS" id="PR00107">
    <property type="entry name" value="PHOSPHOCPHPR"/>
</dbReference>
<dbReference type="NCBIfam" id="TIGR01003">
    <property type="entry name" value="PTS_HPr_family"/>
    <property type="match status" value="1"/>
</dbReference>
<comment type="caution">
    <text evidence="16">The sequence shown here is derived from an EMBL/GenBank/DDBJ whole genome shotgun (WGS) entry which is preliminary data.</text>
</comment>
<dbReference type="InterPro" id="IPR040442">
    <property type="entry name" value="Pyrv_kinase-like_dom_sf"/>
</dbReference>
<feature type="domain" description="PTS EIIA type-1" evidence="14">
    <location>
        <begin position="22"/>
        <end position="126"/>
    </location>
</feature>
<evidence type="ECO:0000256" key="10">
    <source>
        <dbReference type="ARBA" id="ARBA00022683"/>
    </source>
</evidence>
<dbReference type="InterPro" id="IPR036618">
    <property type="entry name" value="PtsI_HPr-bd_sf"/>
</dbReference>
<dbReference type="Pfam" id="PF00381">
    <property type="entry name" value="PTS-HPr"/>
    <property type="match status" value="1"/>
</dbReference>